<organism evidence="1 2">
    <name type="scientific">Brevibacillus invocatus</name>
    <dbReference type="NCBI Taxonomy" id="173959"/>
    <lineage>
        <taxon>Bacteria</taxon>
        <taxon>Bacillati</taxon>
        <taxon>Bacillota</taxon>
        <taxon>Bacilli</taxon>
        <taxon>Bacillales</taxon>
        <taxon>Paenibacillaceae</taxon>
        <taxon>Brevibacillus</taxon>
    </lineage>
</organism>
<dbReference type="Proteomes" id="UP000282028">
    <property type="component" value="Unassembled WGS sequence"/>
</dbReference>
<gene>
    <name evidence="1" type="ORF">EDM52_01515</name>
</gene>
<dbReference type="EMBL" id="RHHR01000003">
    <property type="protein sequence ID" value="RNB76897.1"/>
    <property type="molecule type" value="Genomic_DNA"/>
</dbReference>
<sequence>MGRLSIVLELVLVTLLLIGCEERDSMSSHSIVDRDMLVEQFHLIHDFNSGEEFNTEELKSIQTHTQRSNYKLVLLHFFTHQLKQDIESFQTINEIDNIRHILVLTKENFVYRVDLKQWREFNNIWTVDMYGNAPLSIVEK</sequence>
<reference evidence="1 2" key="1">
    <citation type="submission" date="2018-10" db="EMBL/GenBank/DDBJ databases">
        <title>Phylogenomics of Brevibacillus.</title>
        <authorList>
            <person name="Dunlap C."/>
        </authorList>
    </citation>
    <scope>NUCLEOTIDE SEQUENCE [LARGE SCALE GENOMIC DNA]</scope>
    <source>
        <strain evidence="1 2">JCM 12215</strain>
    </source>
</reference>
<evidence type="ECO:0008006" key="3">
    <source>
        <dbReference type="Google" id="ProtNLM"/>
    </source>
</evidence>
<evidence type="ECO:0000313" key="1">
    <source>
        <dbReference type="EMBL" id="RNB76897.1"/>
    </source>
</evidence>
<name>A0A3M8CNL6_9BACL</name>
<proteinExistence type="predicted"/>
<dbReference type="AlphaFoldDB" id="A0A3M8CNL6"/>
<accession>A0A3M8CNL6</accession>
<comment type="caution">
    <text evidence="1">The sequence shown here is derived from an EMBL/GenBank/DDBJ whole genome shotgun (WGS) entry which is preliminary data.</text>
</comment>
<dbReference type="PROSITE" id="PS51257">
    <property type="entry name" value="PROKAR_LIPOPROTEIN"/>
    <property type="match status" value="1"/>
</dbReference>
<protein>
    <recommendedName>
        <fullName evidence="3">Lipoprotein</fullName>
    </recommendedName>
</protein>
<dbReference type="OrthoDB" id="2468003at2"/>
<keyword evidence="2" id="KW-1185">Reference proteome</keyword>
<evidence type="ECO:0000313" key="2">
    <source>
        <dbReference type="Proteomes" id="UP000282028"/>
    </source>
</evidence>
<dbReference type="RefSeq" id="WP_122907259.1">
    <property type="nucleotide sequence ID" value="NZ_CBCSBE010000016.1"/>
</dbReference>